<reference evidence="2 3" key="1">
    <citation type="submission" date="2019-08" db="EMBL/GenBank/DDBJ databases">
        <title>Complete genome sequence of Spiroplasma chinense CCH (DSM 19755).</title>
        <authorList>
            <person name="Shen H.-Y."/>
            <person name="Lin Y.-C."/>
            <person name="Chou L."/>
            <person name="Kuo C.-H."/>
        </authorList>
    </citation>
    <scope>NUCLEOTIDE SEQUENCE [LARGE SCALE GENOMIC DNA]</scope>
    <source>
        <strain evidence="2 3">CCH</strain>
    </source>
</reference>
<accession>A0A5B9Y2U6</accession>
<keyword evidence="1" id="KW-1133">Transmembrane helix</keyword>
<dbReference type="Proteomes" id="UP000323144">
    <property type="component" value="Chromosome"/>
</dbReference>
<evidence type="ECO:0000313" key="2">
    <source>
        <dbReference type="EMBL" id="QEH61370.1"/>
    </source>
</evidence>
<dbReference type="EMBL" id="CP043026">
    <property type="protein sequence ID" value="QEH61370.1"/>
    <property type="molecule type" value="Genomic_DNA"/>
</dbReference>
<dbReference type="AlphaFoldDB" id="A0A5B9Y2U6"/>
<evidence type="ECO:0000256" key="1">
    <source>
        <dbReference type="SAM" id="Phobius"/>
    </source>
</evidence>
<sequence>MKSKVSFKAIFTSSLIAILLIHLIFVSVKASNIVTYPHLLDLAFSPLVELIFMVFTLTFLMVLFSRLMFEMEFSLITVNYSKKLQFRKNVLSELILTLAFFVPFVVASILKMFNEAEMKEAEELFVSVIALASVFITFAFICFFLLIIYTYKFKKSKFDEVCEQINYGLHEIIAQTDFLEVIDFCFETKHDIQNNSTRNILVSRGATVELEINCTKAEYWSDLKKGTVPPNFL</sequence>
<protein>
    <recommendedName>
        <fullName evidence="4">Transmembrane protein</fullName>
    </recommendedName>
</protein>
<dbReference type="RefSeq" id="WP_166507764.1">
    <property type="nucleotide sequence ID" value="NZ_CP043026.1"/>
</dbReference>
<keyword evidence="1" id="KW-0472">Membrane</keyword>
<gene>
    <name evidence="2" type="ORF">SCHIN_v1c01720</name>
</gene>
<feature type="transmembrane region" description="Helical" evidence="1">
    <location>
        <begin position="90"/>
        <end position="113"/>
    </location>
</feature>
<feature type="transmembrane region" description="Helical" evidence="1">
    <location>
        <begin position="125"/>
        <end position="149"/>
    </location>
</feature>
<organism evidence="2 3">
    <name type="scientific">Spiroplasma chinense</name>
    <dbReference type="NCBI Taxonomy" id="216932"/>
    <lineage>
        <taxon>Bacteria</taxon>
        <taxon>Bacillati</taxon>
        <taxon>Mycoplasmatota</taxon>
        <taxon>Mollicutes</taxon>
        <taxon>Entomoplasmatales</taxon>
        <taxon>Spiroplasmataceae</taxon>
        <taxon>Spiroplasma</taxon>
    </lineage>
</organism>
<dbReference type="KEGG" id="schi:SCHIN_v1c01720"/>
<keyword evidence="1" id="KW-0812">Transmembrane</keyword>
<evidence type="ECO:0000313" key="3">
    <source>
        <dbReference type="Proteomes" id="UP000323144"/>
    </source>
</evidence>
<keyword evidence="3" id="KW-1185">Reference proteome</keyword>
<name>A0A5B9Y2U6_9MOLU</name>
<proteinExistence type="predicted"/>
<feature type="transmembrane region" description="Helical" evidence="1">
    <location>
        <begin position="46"/>
        <end position="69"/>
    </location>
</feature>
<evidence type="ECO:0008006" key="4">
    <source>
        <dbReference type="Google" id="ProtNLM"/>
    </source>
</evidence>